<dbReference type="HOGENOM" id="CLU_071557_0_0_11"/>
<dbReference type="STRING" id="479433.Caci_7961"/>
<dbReference type="OrthoDB" id="2041998at2"/>
<dbReference type="AlphaFoldDB" id="C7QFK7"/>
<proteinExistence type="predicted"/>
<evidence type="ECO:0000313" key="2">
    <source>
        <dbReference type="Proteomes" id="UP000000851"/>
    </source>
</evidence>
<dbReference type="RefSeq" id="WP_015796509.1">
    <property type="nucleotide sequence ID" value="NC_013131.1"/>
</dbReference>
<reference evidence="1 2" key="1">
    <citation type="journal article" date="2009" name="Stand. Genomic Sci.">
        <title>Complete genome sequence of Catenulispora acidiphila type strain (ID 139908).</title>
        <authorList>
            <person name="Copeland A."/>
            <person name="Lapidus A."/>
            <person name="Glavina Del Rio T."/>
            <person name="Nolan M."/>
            <person name="Lucas S."/>
            <person name="Chen F."/>
            <person name="Tice H."/>
            <person name="Cheng J.F."/>
            <person name="Bruce D."/>
            <person name="Goodwin L."/>
            <person name="Pitluck S."/>
            <person name="Mikhailova N."/>
            <person name="Pati A."/>
            <person name="Ivanova N."/>
            <person name="Mavromatis K."/>
            <person name="Chen A."/>
            <person name="Palaniappan K."/>
            <person name="Chain P."/>
            <person name="Land M."/>
            <person name="Hauser L."/>
            <person name="Chang Y.J."/>
            <person name="Jeffries C.D."/>
            <person name="Chertkov O."/>
            <person name="Brettin T."/>
            <person name="Detter J.C."/>
            <person name="Han C."/>
            <person name="Ali Z."/>
            <person name="Tindall B.J."/>
            <person name="Goker M."/>
            <person name="Bristow J."/>
            <person name="Eisen J.A."/>
            <person name="Markowitz V."/>
            <person name="Hugenholtz P."/>
            <person name="Kyrpides N.C."/>
            <person name="Klenk H.P."/>
        </authorList>
    </citation>
    <scope>NUCLEOTIDE SEQUENCE [LARGE SCALE GENOMIC DNA]</scope>
    <source>
        <strain evidence="2">DSM 44928 / JCM 14897 / NBRC 102108 / NRRL B-24433 / ID139908</strain>
    </source>
</reference>
<dbReference type="eggNOG" id="COG0501">
    <property type="taxonomic scope" value="Bacteria"/>
</dbReference>
<protein>
    <submittedName>
        <fullName evidence="1">Uncharacterized protein</fullName>
    </submittedName>
</protein>
<dbReference type="EMBL" id="CP001700">
    <property type="protein sequence ID" value="ACU76784.1"/>
    <property type="molecule type" value="Genomic_DNA"/>
</dbReference>
<dbReference type="KEGG" id="cai:Caci_7961"/>
<dbReference type="InParanoid" id="C7QFK7"/>
<gene>
    <name evidence="1" type="ordered locus">Caci_7961</name>
</gene>
<accession>C7QFK7</accession>
<sequence length="241" mass="26901">MPLFGARPPVEDRERQWIEKMLAWCVEQFGREAVEAEVLTPTPSFFPGSYRGTPDDVLEVVDLVRAHLRIDPAEIAVALYEGRPAARPTGSRTAPGGYQSVAGHYSVRDGVGVIAVGMDNAPDPRRVVAVAAHELCHHKLLYRGLARPDERDHEPLTDLATVFFGLGIFTANAAFTFSQGSGGWRRQQLGYINQPMFGYALARAAWLRGERNPTWTRYLDTNPRGYFKRAMRYLAKESPAQ</sequence>
<dbReference type="Proteomes" id="UP000000851">
    <property type="component" value="Chromosome"/>
</dbReference>
<organism evidence="1 2">
    <name type="scientific">Catenulispora acidiphila (strain DSM 44928 / JCM 14897 / NBRC 102108 / NRRL B-24433 / ID139908)</name>
    <dbReference type="NCBI Taxonomy" id="479433"/>
    <lineage>
        <taxon>Bacteria</taxon>
        <taxon>Bacillati</taxon>
        <taxon>Actinomycetota</taxon>
        <taxon>Actinomycetes</taxon>
        <taxon>Catenulisporales</taxon>
        <taxon>Catenulisporaceae</taxon>
        <taxon>Catenulispora</taxon>
    </lineage>
</organism>
<evidence type="ECO:0000313" key="1">
    <source>
        <dbReference type="EMBL" id="ACU76784.1"/>
    </source>
</evidence>
<name>C7QFK7_CATAD</name>
<keyword evidence="2" id="KW-1185">Reference proteome</keyword>